<accession>A0AA88Y711</accession>
<dbReference type="EMBL" id="VSWD01000010">
    <property type="protein sequence ID" value="KAK3090631.1"/>
    <property type="molecule type" value="Genomic_DNA"/>
</dbReference>
<feature type="compositionally biased region" description="Polar residues" evidence="1">
    <location>
        <begin position="18"/>
        <end position="31"/>
    </location>
</feature>
<feature type="region of interest" description="Disordered" evidence="1">
    <location>
        <begin position="84"/>
        <end position="104"/>
    </location>
</feature>
<organism evidence="2 3">
    <name type="scientific">Pinctada imbricata</name>
    <name type="common">Atlantic pearl-oyster</name>
    <name type="synonym">Pinctada martensii</name>
    <dbReference type="NCBI Taxonomy" id="66713"/>
    <lineage>
        <taxon>Eukaryota</taxon>
        <taxon>Metazoa</taxon>
        <taxon>Spiralia</taxon>
        <taxon>Lophotrochozoa</taxon>
        <taxon>Mollusca</taxon>
        <taxon>Bivalvia</taxon>
        <taxon>Autobranchia</taxon>
        <taxon>Pteriomorphia</taxon>
        <taxon>Pterioida</taxon>
        <taxon>Pterioidea</taxon>
        <taxon>Pteriidae</taxon>
        <taxon>Pinctada</taxon>
    </lineage>
</organism>
<proteinExistence type="predicted"/>
<feature type="compositionally biased region" description="Polar residues" evidence="1">
    <location>
        <begin position="38"/>
        <end position="62"/>
    </location>
</feature>
<keyword evidence="3" id="KW-1185">Reference proteome</keyword>
<evidence type="ECO:0000256" key="1">
    <source>
        <dbReference type="SAM" id="MobiDB-lite"/>
    </source>
</evidence>
<comment type="caution">
    <text evidence="2">The sequence shown here is derived from an EMBL/GenBank/DDBJ whole genome shotgun (WGS) entry which is preliminary data.</text>
</comment>
<feature type="region of interest" description="Disordered" evidence="1">
    <location>
        <begin position="1"/>
        <end position="62"/>
    </location>
</feature>
<gene>
    <name evidence="2" type="ORF">FSP39_013282</name>
</gene>
<dbReference type="Proteomes" id="UP001186944">
    <property type="component" value="Unassembled WGS sequence"/>
</dbReference>
<reference evidence="2" key="1">
    <citation type="submission" date="2019-08" db="EMBL/GenBank/DDBJ databases">
        <title>The improved chromosome-level genome for the pearl oyster Pinctada fucata martensii using PacBio sequencing and Hi-C.</title>
        <authorList>
            <person name="Zheng Z."/>
        </authorList>
    </citation>
    <scope>NUCLEOTIDE SEQUENCE</scope>
    <source>
        <strain evidence="2">ZZ-2019</strain>
        <tissue evidence="2">Adductor muscle</tissue>
    </source>
</reference>
<evidence type="ECO:0000313" key="2">
    <source>
        <dbReference type="EMBL" id="KAK3090631.1"/>
    </source>
</evidence>
<evidence type="ECO:0000313" key="3">
    <source>
        <dbReference type="Proteomes" id="UP001186944"/>
    </source>
</evidence>
<sequence length="122" mass="13536">MENKGRDLRQHQVAAPTSKPQNINAKSQSRQAQEETQKGQGTSTHNIETSNTNGLHMNQRDQCATSCRLRTAICHGNSRWSILKKPSRMNRAPSGRSSASSAKQHYIGKARYLPGKYGTLIC</sequence>
<feature type="compositionally biased region" description="Low complexity" evidence="1">
    <location>
        <begin position="91"/>
        <end position="102"/>
    </location>
</feature>
<protein>
    <submittedName>
        <fullName evidence="2">Uncharacterized protein</fullName>
    </submittedName>
</protein>
<name>A0AA88Y711_PINIB</name>
<feature type="compositionally biased region" description="Basic and acidic residues" evidence="1">
    <location>
        <begin position="1"/>
        <end position="10"/>
    </location>
</feature>
<dbReference type="AlphaFoldDB" id="A0AA88Y711"/>